<protein>
    <submittedName>
        <fullName evidence="1">Uncharacterized protein</fullName>
    </submittedName>
</protein>
<sequence length="52" mass="6255">MSPATYLQGAWRAWCLRYAWWRARHSRAALRNADAFRRSAVYAPRPHRSRRP</sequence>
<organism evidence="1">
    <name type="scientific">mine drainage metagenome</name>
    <dbReference type="NCBI Taxonomy" id="410659"/>
    <lineage>
        <taxon>unclassified sequences</taxon>
        <taxon>metagenomes</taxon>
        <taxon>ecological metagenomes</taxon>
    </lineage>
</organism>
<accession>A0A1J5QA30</accession>
<evidence type="ECO:0000313" key="1">
    <source>
        <dbReference type="EMBL" id="OIQ80489.1"/>
    </source>
</evidence>
<proteinExistence type="predicted"/>
<name>A0A1J5QA30_9ZZZZ</name>
<dbReference type="EMBL" id="MLJW01001053">
    <property type="protein sequence ID" value="OIQ80489.1"/>
    <property type="molecule type" value="Genomic_DNA"/>
</dbReference>
<reference evidence="1" key="1">
    <citation type="submission" date="2016-10" db="EMBL/GenBank/DDBJ databases">
        <title>Sequence of Gallionella enrichment culture.</title>
        <authorList>
            <person name="Poehlein A."/>
            <person name="Muehling M."/>
            <person name="Daniel R."/>
        </authorList>
    </citation>
    <scope>NUCLEOTIDE SEQUENCE</scope>
</reference>
<dbReference type="AlphaFoldDB" id="A0A1J5QA30"/>
<comment type="caution">
    <text evidence="1">The sequence shown here is derived from an EMBL/GenBank/DDBJ whole genome shotgun (WGS) entry which is preliminary data.</text>
</comment>
<gene>
    <name evidence="1" type="ORF">GALL_377440</name>
</gene>